<evidence type="ECO:0000256" key="3">
    <source>
        <dbReference type="ARBA" id="ARBA00023163"/>
    </source>
</evidence>
<evidence type="ECO:0000256" key="4">
    <source>
        <dbReference type="SAM" id="Phobius"/>
    </source>
</evidence>
<accession>A0A4V5LR43</accession>
<feature type="transmembrane region" description="Helical" evidence="4">
    <location>
        <begin position="147"/>
        <end position="174"/>
    </location>
</feature>
<reference evidence="6 7" key="1">
    <citation type="submission" date="2019-04" db="EMBL/GenBank/DDBJ databases">
        <title>Lacinutrix sp. nov., isolated from marine water.</title>
        <authorList>
            <person name="Kim W."/>
        </authorList>
    </citation>
    <scope>NUCLEOTIDE SEQUENCE [LARGE SCALE GENOMIC DNA]</scope>
    <source>
        <strain evidence="6 7">CAU 1491</strain>
    </source>
</reference>
<dbReference type="InterPro" id="IPR018060">
    <property type="entry name" value="HTH_AraC"/>
</dbReference>
<dbReference type="InterPro" id="IPR018062">
    <property type="entry name" value="HTH_AraC-typ_CS"/>
</dbReference>
<feature type="transmembrane region" description="Helical" evidence="4">
    <location>
        <begin position="46"/>
        <end position="69"/>
    </location>
</feature>
<dbReference type="SMART" id="SM00342">
    <property type="entry name" value="HTH_ARAC"/>
    <property type="match status" value="1"/>
</dbReference>
<keyword evidence="7" id="KW-1185">Reference proteome</keyword>
<dbReference type="InterPro" id="IPR020449">
    <property type="entry name" value="Tscrpt_reg_AraC-type_HTH"/>
</dbReference>
<gene>
    <name evidence="6" type="ORF">E5167_00615</name>
</gene>
<keyword evidence="4" id="KW-0812">Transmembrane</keyword>
<sequence>MYFLNMTSNLVVDIYIILGLIALSVGVFFVTSILTSSSIKSFPNKLLALLLLIASYELCYGIVIRSGFIFKIPSWFGWGGVFLLAYGPLLYIYSLSLIKKEFTLRSVYLLHFIPFLIWQIIHIKSYFKPSSIKIEKLIRHWDVKAGVVRQIDVGIIDLSIIIYIILTFILLSKFKKSSIGFINKYKINRIWVKRLLYFYLLIWLLLKGSILLSNFEIINISHSAVEIILYSLFTLIISFLWINQMGTDIPYHGWTQKYSSSYLSKNDTNIRLNKILQLVEKEKRYKDPKISLNQLADELNISSKHLSQIINEQMNMNFSEFINSYRIKETTKRLSDLNNDIFTIESIALDAGFNSIDSFYRSFKRHTGLTPTDFRKTRKN</sequence>
<keyword evidence="3" id="KW-0804">Transcription</keyword>
<dbReference type="InterPro" id="IPR009057">
    <property type="entry name" value="Homeodomain-like_sf"/>
</dbReference>
<keyword evidence="1" id="KW-0805">Transcription regulation</keyword>
<dbReference type="PROSITE" id="PS01124">
    <property type="entry name" value="HTH_ARAC_FAMILY_2"/>
    <property type="match status" value="1"/>
</dbReference>
<organism evidence="6 7">
    <name type="scientific">Pontimicrobium aquaticum</name>
    <dbReference type="NCBI Taxonomy" id="2565367"/>
    <lineage>
        <taxon>Bacteria</taxon>
        <taxon>Pseudomonadati</taxon>
        <taxon>Bacteroidota</taxon>
        <taxon>Flavobacteriia</taxon>
        <taxon>Flavobacteriales</taxon>
        <taxon>Flavobacteriaceae</taxon>
        <taxon>Pontimicrobium</taxon>
    </lineage>
</organism>
<feature type="transmembrane region" description="Helical" evidence="4">
    <location>
        <begin position="75"/>
        <end position="95"/>
    </location>
</feature>
<protein>
    <submittedName>
        <fullName evidence="6">Helix-turn-helix domain-containing protein</fullName>
    </submittedName>
</protein>
<dbReference type="PANTHER" id="PTHR43280">
    <property type="entry name" value="ARAC-FAMILY TRANSCRIPTIONAL REGULATOR"/>
    <property type="match status" value="1"/>
</dbReference>
<keyword evidence="4" id="KW-1133">Transmembrane helix</keyword>
<feature type="transmembrane region" description="Helical" evidence="4">
    <location>
        <begin position="107"/>
        <end position="127"/>
    </location>
</feature>
<feature type="transmembrane region" description="Helical" evidence="4">
    <location>
        <begin position="224"/>
        <end position="242"/>
    </location>
</feature>
<dbReference type="PROSITE" id="PS00041">
    <property type="entry name" value="HTH_ARAC_FAMILY_1"/>
    <property type="match status" value="1"/>
</dbReference>
<dbReference type="PRINTS" id="PR00032">
    <property type="entry name" value="HTHARAC"/>
</dbReference>
<evidence type="ECO:0000313" key="7">
    <source>
        <dbReference type="Proteomes" id="UP000307657"/>
    </source>
</evidence>
<feature type="domain" description="HTH araC/xylS-type" evidence="5">
    <location>
        <begin position="273"/>
        <end position="377"/>
    </location>
</feature>
<keyword evidence="4" id="KW-0472">Membrane</keyword>
<evidence type="ECO:0000259" key="5">
    <source>
        <dbReference type="PROSITE" id="PS01124"/>
    </source>
</evidence>
<keyword evidence="2" id="KW-0238">DNA-binding</keyword>
<dbReference type="SUPFAM" id="SSF46689">
    <property type="entry name" value="Homeodomain-like"/>
    <property type="match status" value="1"/>
</dbReference>
<dbReference type="Gene3D" id="1.10.10.60">
    <property type="entry name" value="Homeodomain-like"/>
    <property type="match status" value="2"/>
</dbReference>
<comment type="caution">
    <text evidence="6">The sequence shown here is derived from an EMBL/GenBank/DDBJ whole genome shotgun (WGS) entry which is preliminary data.</text>
</comment>
<evidence type="ECO:0000313" key="6">
    <source>
        <dbReference type="EMBL" id="TJY37789.1"/>
    </source>
</evidence>
<dbReference type="Proteomes" id="UP000307657">
    <property type="component" value="Unassembled WGS sequence"/>
</dbReference>
<dbReference type="OrthoDB" id="9779074at2"/>
<feature type="transmembrane region" description="Helical" evidence="4">
    <location>
        <begin position="195"/>
        <end position="212"/>
    </location>
</feature>
<dbReference type="EMBL" id="SUPL01000001">
    <property type="protein sequence ID" value="TJY37789.1"/>
    <property type="molecule type" value="Genomic_DNA"/>
</dbReference>
<dbReference type="GO" id="GO:0003700">
    <property type="term" value="F:DNA-binding transcription factor activity"/>
    <property type="evidence" value="ECO:0007669"/>
    <property type="project" value="InterPro"/>
</dbReference>
<dbReference type="PANTHER" id="PTHR43280:SF29">
    <property type="entry name" value="ARAC-FAMILY TRANSCRIPTIONAL REGULATOR"/>
    <property type="match status" value="1"/>
</dbReference>
<dbReference type="GO" id="GO:0043565">
    <property type="term" value="F:sequence-specific DNA binding"/>
    <property type="evidence" value="ECO:0007669"/>
    <property type="project" value="InterPro"/>
</dbReference>
<dbReference type="AlphaFoldDB" id="A0A4V5LR43"/>
<feature type="transmembrane region" description="Helical" evidence="4">
    <location>
        <begin position="12"/>
        <end position="34"/>
    </location>
</feature>
<evidence type="ECO:0000256" key="2">
    <source>
        <dbReference type="ARBA" id="ARBA00023125"/>
    </source>
</evidence>
<evidence type="ECO:0000256" key="1">
    <source>
        <dbReference type="ARBA" id="ARBA00023015"/>
    </source>
</evidence>
<dbReference type="Pfam" id="PF12833">
    <property type="entry name" value="HTH_18"/>
    <property type="match status" value="1"/>
</dbReference>
<name>A0A4V5LR43_9FLAO</name>
<proteinExistence type="predicted"/>